<evidence type="ECO:0000313" key="3">
    <source>
        <dbReference type="Proteomes" id="UP001152519"/>
    </source>
</evidence>
<dbReference type="EMBL" id="CAJSLV010000056">
    <property type="protein sequence ID" value="CAG6394520.1"/>
    <property type="molecule type" value="Genomic_DNA"/>
</dbReference>
<name>A0A9W4DN71_9ACTN</name>
<feature type="region of interest" description="Disordered" evidence="1">
    <location>
        <begin position="1"/>
        <end position="57"/>
    </location>
</feature>
<evidence type="ECO:0000256" key="1">
    <source>
        <dbReference type="SAM" id="MobiDB-lite"/>
    </source>
</evidence>
<sequence length="94" mass="10274">MPLSETGVGDPQRHVADARHDAAGDRFGTDHRPRQRAADVAVHRPARTAHPVPAPRRRGIVRFTLRAVPQSPAGARRQLRHLAALPGSPEYDPV</sequence>
<gene>
    <name evidence="2" type="ORF">SCOCK_270101</name>
</gene>
<feature type="compositionally biased region" description="Basic and acidic residues" evidence="1">
    <location>
        <begin position="11"/>
        <end position="32"/>
    </location>
</feature>
<protein>
    <submittedName>
        <fullName evidence="2">Uncharacterized protein</fullName>
    </submittedName>
</protein>
<organism evidence="2 3">
    <name type="scientific">Actinacidiphila cocklensis</name>
    <dbReference type="NCBI Taxonomy" id="887465"/>
    <lineage>
        <taxon>Bacteria</taxon>
        <taxon>Bacillati</taxon>
        <taxon>Actinomycetota</taxon>
        <taxon>Actinomycetes</taxon>
        <taxon>Kitasatosporales</taxon>
        <taxon>Streptomycetaceae</taxon>
        <taxon>Actinacidiphila</taxon>
    </lineage>
</organism>
<comment type="caution">
    <text evidence="2">The sequence shown here is derived from an EMBL/GenBank/DDBJ whole genome shotgun (WGS) entry which is preliminary data.</text>
</comment>
<keyword evidence="3" id="KW-1185">Reference proteome</keyword>
<accession>A0A9W4DN71</accession>
<dbReference type="Proteomes" id="UP001152519">
    <property type="component" value="Unassembled WGS sequence"/>
</dbReference>
<reference evidence="2" key="1">
    <citation type="submission" date="2021-05" db="EMBL/GenBank/DDBJ databases">
        <authorList>
            <person name="Arsene-Ploetze F."/>
        </authorList>
    </citation>
    <scope>NUCLEOTIDE SEQUENCE</scope>
    <source>
        <strain evidence="2">DSM 42138</strain>
    </source>
</reference>
<evidence type="ECO:0000313" key="2">
    <source>
        <dbReference type="EMBL" id="CAG6394520.1"/>
    </source>
</evidence>
<proteinExistence type="predicted"/>
<dbReference type="AlphaFoldDB" id="A0A9W4DN71"/>